<dbReference type="InterPro" id="IPR027462">
    <property type="entry name" value="ZapD_C"/>
</dbReference>
<keyword evidence="3 5" id="KW-0717">Septation</keyword>
<name>A0ABS8WC90_9GAMM</name>
<dbReference type="Gene3D" id="1.10.3900.10">
    <property type="entry name" value="YacF-like"/>
    <property type="match status" value="1"/>
</dbReference>
<protein>
    <recommendedName>
        <fullName evidence="5">Cell division protein ZapD</fullName>
    </recommendedName>
    <alternativeName>
        <fullName evidence="5">Z ring-associated protein D</fullName>
    </alternativeName>
</protein>
<evidence type="ECO:0000256" key="2">
    <source>
        <dbReference type="ARBA" id="ARBA00022618"/>
    </source>
</evidence>
<dbReference type="GO" id="GO:0051301">
    <property type="term" value="P:cell division"/>
    <property type="evidence" value="ECO:0007669"/>
    <property type="project" value="UniProtKB-KW"/>
</dbReference>
<dbReference type="Proteomes" id="UP001201273">
    <property type="component" value="Unassembled WGS sequence"/>
</dbReference>
<keyword evidence="2 5" id="KW-0132">Cell division</keyword>
<comment type="subunit">
    <text evidence="5">Interacts with FtsZ.</text>
</comment>
<reference evidence="6 7" key="1">
    <citation type="journal article" date="2022" name="Environ. Microbiol. Rep.">
        <title>Eco-phylogenetic analyses reveal divergent evolution of vitamin B12 metabolism in the marine bacterial family 'Psychromonadaceae'.</title>
        <authorList>
            <person name="Jin X."/>
            <person name="Yang Y."/>
            <person name="Cao H."/>
            <person name="Gao B."/>
            <person name="Zhao Z."/>
        </authorList>
    </citation>
    <scope>NUCLEOTIDE SEQUENCE [LARGE SCALE GENOMIC DNA]</scope>
    <source>
        <strain evidence="6 7">MKS20</strain>
    </source>
</reference>
<dbReference type="Pfam" id="PF07072">
    <property type="entry name" value="ZapD"/>
    <property type="match status" value="1"/>
</dbReference>
<dbReference type="PANTHER" id="PTHR39455">
    <property type="entry name" value="CELL DIVISION PROTEIN ZAPD"/>
    <property type="match status" value="1"/>
</dbReference>
<organism evidence="6 7">
    <name type="scientific">Motilimonas cestriensis</name>
    <dbReference type="NCBI Taxonomy" id="2742685"/>
    <lineage>
        <taxon>Bacteria</taxon>
        <taxon>Pseudomonadati</taxon>
        <taxon>Pseudomonadota</taxon>
        <taxon>Gammaproteobacteria</taxon>
        <taxon>Alteromonadales</taxon>
        <taxon>Alteromonadales genera incertae sedis</taxon>
        <taxon>Motilimonas</taxon>
    </lineage>
</organism>
<comment type="similarity">
    <text evidence="5">Belongs to the ZapD family.</text>
</comment>
<dbReference type="InterPro" id="IPR036268">
    <property type="entry name" value="ZapD_sf"/>
</dbReference>
<proteinExistence type="inferred from homology"/>
<evidence type="ECO:0000313" key="7">
    <source>
        <dbReference type="Proteomes" id="UP001201273"/>
    </source>
</evidence>
<keyword evidence="7" id="KW-1185">Reference proteome</keyword>
<dbReference type="HAMAP" id="MF_01092">
    <property type="entry name" value="ZapD"/>
    <property type="match status" value="1"/>
</dbReference>
<evidence type="ECO:0000313" key="6">
    <source>
        <dbReference type="EMBL" id="MCE2596110.1"/>
    </source>
</evidence>
<sequence>MVIFEHPLNEKSRSYLRLEYIFGQIAKSRHLTASSDPEAFFKGILDLHELMERCEIRGDLTKDLEKHLESVNHWATIPGVDLNRIHLLQEQLSKFIYQLPRLSRITQTLKEDRFLSAVRQRFSIPGGLCSFDLPQLYFWLNLSEEEKAADCKRWLADFQPLIGALQLNLKLSRDSSHFNNEVAKNGFYQDNADNADMIRIKISPMLGFYPTVSGHKSRFAIRFLPHGDEQAQDIPFQIASC</sequence>
<evidence type="ECO:0000256" key="3">
    <source>
        <dbReference type="ARBA" id="ARBA00023210"/>
    </source>
</evidence>
<comment type="caution">
    <text evidence="6">The sequence shown here is derived from an EMBL/GenBank/DDBJ whole genome shotgun (WGS) entry which is preliminary data.</text>
</comment>
<keyword evidence="4 5" id="KW-0131">Cell cycle</keyword>
<dbReference type="EMBL" id="JAIMJA010000015">
    <property type="protein sequence ID" value="MCE2596110.1"/>
    <property type="molecule type" value="Genomic_DNA"/>
</dbReference>
<dbReference type="RefSeq" id="WP_233053761.1">
    <property type="nucleotide sequence ID" value="NZ_CP170335.1"/>
</dbReference>
<accession>A0ABS8WC90</accession>
<evidence type="ECO:0000256" key="1">
    <source>
        <dbReference type="ARBA" id="ARBA00022490"/>
    </source>
</evidence>
<dbReference type="InterPro" id="IPR009777">
    <property type="entry name" value="ZapD"/>
</dbReference>
<keyword evidence="1 5" id="KW-0963">Cytoplasm</keyword>
<dbReference type="Gene3D" id="2.60.440.10">
    <property type="entry name" value="YacF-like domains"/>
    <property type="match status" value="1"/>
</dbReference>
<gene>
    <name evidence="5 6" type="primary">zapD</name>
    <name evidence="6" type="ORF">K6Y31_14955</name>
</gene>
<evidence type="ECO:0000256" key="5">
    <source>
        <dbReference type="HAMAP-Rule" id="MF_01092"/>
    </source>
</evidence>
<comment type="subcellular location">
    <subcellularLocation>
        <location evidence="5">Cytoplasm</location>
    </subcellularLocation>
    <text evidence="5">Localizes to mid-cell in an FtsZ-dependent manner.</text>
</comment>
<comment type="function">
    <text evidence="5">Cell division factor that enhances FtsZ-ring assembly. Directly interacts with FtsZ and promotes bundling of FtsZ protofilaments, with a reduction in FtsZ GTPase activity.</text>
</comment>
<dbReference type="PANTHER" id="PTHR39455:SF1">
    <property type="entry name" value="CELL DIVISION PROTEIN ZAPD"/>
    <property type="match status" value="1"/>
</dbReference>
<dbReference type="SUPFAM" id="SSF160950">
    <property type="entry name" value="YacF-like"/>
    <property type="match status" value="1"/>
</dbReference>
<evidence type="ECO:0000256" key="4">
    <source>
        <dbReference type="ARBA" id="ARBA00023306"/>
    </source>
</evidence>
<dbReference type="NCBIfam" id="NF003655">
    <property type="entry name" value="PRK05287.1-3"/>
    <property type="match status" value="1"/>
</dbReference>